<keyword evidence="2" id="KW-1185">Reference proteome</keyword>
<comment type="caution">
    <text evidence="1">The sequence shown here is derived from an EMBL/GenBank/DDBJ whole genome shotgun (WGS) entry which is preliminary data.</text>
</comment>
<organism evidence="1 2">
    <name type="scientific">Stephania yunnanensis</name>
    <dbReference type="NCBI Taxonomy" id="152371"/>
    <lineage>
        <taxon>Eukaryota</taxon>
        <taxon>Viridiplantae</taxon>
        <taxon>Streptophyta</taxon>
        <taxon>Embryophyta</taxon>
        <taxon>Tracheophyta</taxon>
        <taxon>Spermatophyta</taxon>
        <taxon>Magnoliopsida</taxon>
        <taxon>Ranunculales</taxon>
        <taxon>Menispermaceae</taxon>
        <taxon>Menispermoideae</taxon>
        <taxon>Cissampelideae</taxon>
        <taxon>Stephania</taxon>
    </lineage>
</organism>
<sequence>MAFYALPKSTCQELMQVMAKFWWTTSLKERGIHWLKWEKLPMPKNEGRLGFKDLEIFNPSLLAKQC</sequence>
<dbReference type="AlphaFoldDB" id="A0AAP0HHI6"/>
<reference evidence="1 2" key="1">
    <citation type="submission" date="2024-01" db="EMBL/GenBank/DDBJ databases">
        <title>Genome assemblies of Stephania.</title>
        <authorList>
            <person name="Yang L."/>
        </authorList>
    </citation>
    <scope>NUCLEOTIDE SEQUENCE [LARGE SCALE GENOMIC DNA]</scope>
    <source>
        <strain evidence="1">YNDBR</strain>
        <tissue evidence="1">Leaf</tissue>
    </source>
</reference>
<protein>
    <recommendedName>
        <fullName evidence="3">Reverse transcriptase</fullName>
    </recommendedName>
</protein>
<evidence type="ECO:0008006" key="3">
    <source>
        <dbReference type="Google" id="ProtNLM"/>
    </source>
</evidence>
<name>A0AAP0HHI6_9MAGN</name>
<dbReference type="Proteomes" id="UP001420932">
    <property type="component" value="Unassembled WGS sequence"/>
</dbReference>
<accession>A0AAP0HHI6</accession>
<gene>
    <name evidence="1" type="ORF">Syun_029693</name>
</gene>
<evidence type="ECO:0000313" key="2">
    <source>
        <dbReference type="Proteomes" id="UP001420932"/>
    </source>
</evidence>
<dbReference type="EMBL" id="JBBNAF010000013">
    <property type="protein sequence ID" value="KAK9087299.1"/>
    <property type="molecule type" value="Genomic_DNA"/>
</dbReference>
<evidence type="ECO:0000313" key="1">
    <source>
        <dbReference type="EMBL" id="KAK9087299.1"/>
    </source>
</evidence>
<proteinExistence type="predicted"/>